<dbReference type="RefSeq" id="WP_156719339.1">
    <property type="nucleotide sequence ID" value="NZ_CACRUF010000018.1"/>
</dbReference>
<feature type="domain" description="NADH:flavin oxidoreductase/NADH oxidase N-terminal" evidence="3">
    <location>
        <begin position="12"/>
        <end position="335"/>
    </location>
</feature>
<evidence type="ECO:0000256" key="1">
    <source>
        <dbReference type="ARBA" id="ARBA00022630"/>
    </source>
</evidence>
<dbReference type="PANTHER" id="PTHR43656">
    <property type="entry name" value="BINDING OXIDOREDUCTASE, PUTATIVE (AFU_ORTHOLOGUE AFUA_2G08260)-RELATED"/>
    <property type="match status" value="1"/>
</dbReference>
<dbReference type="InterPro" id="IPR051799">
    <property type="entry name" value="NADH_flavin_oxidoreductase"/>
</dbReference>
<evidence type="ECO:0000313" key="4">
    <source>
        <dbReference type="EMBL" id="VYT89896.1"/>
    </source>
</evidence>
<keyword evidence="2 4" id="KW-0560">Oxidoreductase</keyword>
<organism evidence="4">
    <name type="scientific">Veillonella dispar</name>
    <dbReference type="NCBI Taxonomy" id="39778"/>
    <lineage>
        <taxon>Bacteria</taxon>
        <taxon>Bacillati</taxon>
        <taxon>Bacillota</taxon>
        <taxon>Negativicutes</taxon>
        <taxon>Veillonellales</taxon>
        <taxon>Veillonellaceae</taxon>
        <taxon>Veillonella</taxon>
    </lineage>
</organism>
<dbReference type="AlphaFoldDB" id="A0A6N3AJJ4"/>
<name>A0A6N3AJJ4_9FIRM</name>
<evidence type="ECO:0000259" key="3">
    <source>
        <dbReference type="Pfam" id="PF00724"/>
    </source>
</evidence>
<dbReference type="EMBL" id="CACRUF010000018">
    <property type="protein sequence ID" value="VYT89896.1"/>
    <property type="molecule type" value="Genomic_DNA"/>
</dbReference>
<evidence type="ECO:0000256" key="2">
    <source>
        <dbReference type="ARBA" id="ARBA00023002"/>
    </source>
</evidence>
<accession>A0A6N3AJJ4</accession>
<proteinExistence type="predicted"/>
<dbReference type="Gene3D" id="3.20.20.70">
    <property type="entry name" value="Aldolase class I"/>
    <property type="match status" value="1"/>
</dbReference>
<reference evidence="4" key="1">
    <citation type="submission" date="2019-11" db="EMBL/GenBank/DDBJ databases">
        <authorList>
            <person name="Feng L."/>
        </authorList>
    </citation>
    <scope>NUCLEOTIDE SEQUENCE</scope>
    <source>
        <strain evidence="4">VdisparLFYP95</strain>
    </source>
</reference>
<dbReference type="InterPro" id="IPR001155">
    <property type="entry name" value="OxRdtase_FMN_N"/>
</dbReference>
<dbReference type="EC" id="1.-.-.-" evidence="4"/>
<gene>
    <name evidence="4" type="ORF">VDLFYP95_00996</name>
</gene>
<keyword evidence="1" id="KW-0285">Flavoprotein</keyword>
<protein>
    <submittedName>
        <fullName evidence="4">NADH oxidase</fullName>
        <ecNumber evidence="4">1.-.-.-</ecNumber>
    </submittedName>
</protein>
<dbReference type="InterPro" id="IPR013785">
    <property type="entry name" value="Aldolase_TIM"/>
</dbReference>
<dbReference type="GO" id="GO:0010181">
    <property type="term" value="F:FMN binding"/>
    <property type="evidence" value="ECO:0007669"/>
    <property type="project" value="InterPro"/>
</dbReference>
<dbReference type="PANTHER" id="PTHR43656:SF2">
    <property type="entry name" value="BINDING OXIDOREDUCTASE, PUTATIVE (AFU_ORTHOLOGUE AFUA_2G08260)-RELATED"/>
    <property type="match status" value="1"/>
</dbReference>
<dbReference type="SUPFAM" id="SSF51395">
    <property type="entry name" value="FMN-linked oxidoreductases"/>
    <property type="match status" value="1"/>
</dbReference>
<dbReference type="Pfam" id="PF00724">
    <property type="entry name" value="Oxidored_FMN"/>
    <property type="match status" value="1"/>
</dbReference>
<dbReference type="GO" id="GO:0016491">
    <property type="term" value="F:oxidoreductase activity"/>
    <property type="evidence" value="ECO:0007669"/>
    <property type="project" value="UniProtKB-KW"/>
</dbReference>
<sequence length="399" mass="44285">MSQHNLTDTITFRRGLTIPNRIALAPMQSQSALEGGYASNDTIRYYNHRSKAAGLLITEFHYVSESGGPAYMPGYPSQMGIYSDVHLEGAKKIAQTLKKDGNKAVMQIHHGGRMAIGRFINHQDVVAPSDLQRKFPVRALTESEIEEIIADFGSATKRAIEAGFDGVEIHGANHYLLQQFFSVLTNHRTDKWGGSLENRMRFPLAVVREVKRVVEEAGVQNFIIGYRLSPEEIHGTDIGYTYKESLQLVEAIVKEELDYIHLSLWGGYDSKPEGADQSFGSLFKAALDNETKLIIVGNIFSEEAARDAVENYTDIIAVGRGTLVDPEFGQKIMDGKGDTIVHEVTPEHVPNMHLTPGLFEAFTRTDSLGLPPLPGAETIYDQHRGTYDNHPLAIPYAEQ</sequence>
<dbReference type="CDD" id="cd04735">
    <property type="entry name" value="OYE_like_4_FMN"/>
    <property type="match status" value="1"/>
</dbReference>